<keyword evidence="2" id="KW-1185">Reference proteome</keyword>
<name>A0A0E0JGZ6_ORYPU</name>
<dbReference type="EnsemblPlants" id="OPUNC01G10890.1">
    <property type="protein sequence ID" value="OPUNC01G10890.1"/>
    <property type="gene ID" value="OPUNC01G10890"/>
</dbReference>
<reference evidence="1" key="2">
    <citation type="submission" date="2018-05" db="EMBL/GenBank/DDBJ databases">
        <title>OpunRS2 (Oryza punctata Reference Sequence Version 2).</title>
        <authorList>
            <person name="Zhang J."/>
            <person name="Kudrna D."/>
            <person name="Lee S."/>
            <person name="Talag J."/>
            <person name="Welchert J."/>
            <person name="Wing R.A."/>
        </authorList>
    </citation>
    <scope>NUCLEOTIDE SEQUENCE [LARGE SCALE GENOMIC DNA]</scope>
</reference>
<evidence type="ECO:0000313" key="1">
    <source>
        <dbReference type="EnsemblPlants" id="OPUNC01G10890.1"/>
    </source>
</evidence>
<accession>A0A0E0JGZ6</accession>
<organism evidence="1">
    <name type="scientific">Oryza punctata</name>
    <name type="common">Red rice</name>
    <dbReference type="NCBI Taxonomy" id="4537"/>
    <lineage>
        <taxon>Eukaryota</taxon>
        <taxon>Viridiplantae</taxon>
        <taxon>Streptophyta</taxon>
        <taxon>Embryophyta</taxon>
        <taxon>Tracheophyta</taxon>
        <taxon>Spermatophyta</taxon>
        <taxon>Magnoliopsida</taxon>
        <taxon>Liliopsida</taxon>
        <taxon>Poales</taxon>
        <taxon>Poaceae</taxon>
        <taxon>BOP clade</taxon>
        <taxon>Oryzoideae</taxon>
        <taxon>Oryzeae</taxon>
        <taxon>Oryzinae</taxon>
        <taxon>Oryza</taxon>
    </lineage>
</organism>
<proteinExistence type="predicted"/>
<dbReference type="STRING" id="4537.A0A0E0JGZ6"/>
<sequence length="61" mass="6553">MEVVVPLSFVRTDGGGGWSPPIHTFSFSKDHDATAMHTITEAIGGMFPFIEKEAAIQDGFA</sequence>
<reference evidence="1" key="1">
    <citation type="submission" date="2015-04" db="UniProtKB">
        <authorList>
            <consortium name="EnsemblPlants"/>
        </authorList>
    </citation>
    <scope>IDENTIFICATION</scope>
</reference>
<protein>
    <submittedName>
        <fullName evidence="1">Uncharacterized protein</fullName>
    </submittedName>
</protein>
<dbReference type="Gramene" id="OPUNC01G10890.1">
    <property type="protein sequence ID" value="OPUNC01G10890.1"/>
    <property type="gene ID" value="OPUNC01G10890"/>
</dbReference>
<dbReference type="Proteomes" id="UP000026962">
    <property type="component" value="Chromosome 1"/>
</dbReference>
<dbReference type="AlphaFoldDB" id="A0A0E0JGZ6"/>
<evidence type="ECO:0000313" key="2">
    <source>
        <dbReference type="Proteomes" id="UP000026962"/>
    </source>
</evidence>
<dbReference type="HOGENOM" id="CLU_2926670_0_0_1"/>